<dbReference type="OrthoDB" id="200044at2"/>
<comment type="caution">
    <text evidence="1">The sequence shown here is derived from an EMBL/GenBank/DDBJ whole genome shotgun (WGS) entry which is preliminary data.</text>
</comment>
<protein>
    <submittedName>
        <fullName evidence="1">Cobalamin biosynthesis protein CobQ</fullName>
    </submittedName>
</protein>
<dbReference type="RefSeq" id="WP_106308742.1">
    <property type="nucleotide sequence ID" value="NZ_PVWO01000304.1"/>
</dbReference>
<evidence type="ECO:0000313" key="2">
    <source>
        <dbReference type="Proteomes" id="UP000238937"/>
    </source>
</evidence>
<sequence>MAGKKKTERTKIWLLGGEKGGMGKSMVGRVCAEQLLAAKVPFHLVDADASTPNVGLTYAKELYTGFRERVAAAPTLAAGNSPSTATLDRQIVFSGDASTYLQADRILTLAEQQDVLVVLPSQVAGYVKRWLDDNDVVGMLAEPSNTIDVVHFFVSNGTNESIELFKDSVESSKGKIPHVLVLNRGAATDIDWRWFDWDELVAKYLASYGFESIVIPELLLDPAVKTKILDGNIQFGDALKAEWMPKPSVRRLNKWLKEATQALASTKYFDCHPNYSFEVEATVESTGEKAAA</sequence>
<dbReference type="Proteomes" id="UP000238937">
    <property type="component" value="Unassembled WGS sequence"/>
</dbReference>
<dbReference type="AlphaFoldDB" id="A0A2T1G7S4"/>
<name>A0A2T1G7S4_9CYAN</name>
<dbReference type="EMBL" id="PVWO01000304">
    <property type="protein sequence ID" value="PSB53284.1"/>
    <property type="molecule type" value="Genomic_DNA"/>
</dbReference>
<accession>A0A2T1G7S4</accession>
<proteinExistence type="predicted"/>
<gene>
    <name evidence="1" type="ORF">C7B77_19720</name>
</gene>
<evidence type="ECO:0000313" key="1">
    <source>
        <dbReference type="EMBL" id="PSB53284.1"/>
    </source>
</evidence>
<organism evidence="1 2">
    <name type="scientific">Chamaesiphon polymorphus CCALA 037</name>
    <dbReference type="NCBI Taxonomy" id="2107692"/>
    <lineage>
        <taxon>Bacteria</taxon>
        <taxon>Bacillati</taxon>
        <taxon>Cyanobacteriota</taxon>
        <taxon>Cyanophyceae</taxon>
        <taxon>Gomontiellales</taxon>
        <taxon>Chamaesiphonaceae</taxon>
        <taxon>Chamaesiphon</taxon>
    </lineage>
</organism>
<keyword evidence="2" id="KW-1185">Reference proteome</keyword>
<reference evidence="1 2" key="1">
    <citation type="submission" date="2018-03" db="EMBL/GenBank/DDBJ databases">
        <title>The ancient ancestry and fast evolution of plastids.</title>
        <authorList>
            <person name="Moore K.R."/>
            <person name="Magnabosco C."/>
            <person name="Momper L."/>
            <person name="Gold D.A."/>
            <person name="Bosak T."/>
            <person name="Fournier G.P."/>
        </authorList>
    </citation>
    <scope>NUCLEOTIDE SEQUENCE [LARGE SCALE GENOMIC DNA]</scope>
    <source>
        <strain evidence="1 2">CCALA 037</strain>
    </source>
</reference>